<dbReference type="PANTHER" id="PTHR45870">
    <property type="entry name" value="TUBULIN MONOGLYCYLASE TTLL3"/>
    <property type="match status" value="1"/>
</dbReference>
<dbReference type="Proteomes" id="UP000774804">
    <property type="component" value="Unassembled WGS sequence"/>
</dbReference>
<dbReference type="GO" id="GO:0015630">
    <property type="term" value="C:microtubule cytoskeleton"/>
    <property type="evidence" value="ECO:0007669"/>
    <property type="project" value="TreeGrafter"/>
</dbReference>
<dbReference type="GO" id="GO:0005524">
    <property type="term" value="F:ATP binding"/>
    <property type="evidence" value="ECO:0007669"/>
    <property type="project" value="UniProtKB-KW"/>
</dbReference>
<dbReference type="EMBL" id="RCMK01000361">
    <property type="protein sequence ID" value="KAG2933550.1"/>
    <property type="molecule type" value="Genomic_DNA"/>
</dbReference>
<dbReference type="Proteomes" id="UP000697107">
    <property type="component" value="Unassembled WGS sequence"/>
</dbReference>
<keyword evidence="2" id="KW-0963">Cytoplasm</keyword>
<reference evidence="6" key="1">
    <citation type="submission" date="2018-10" db="EMBL/GenBank/DDBJ databases">
        <title>Effector identification in a new, highly contiguous assembly of the strawberry crown rot pathogen Phytophthora cactorum.</title>
        <authorList>
            <person name="Armitage A.D."/>
            <person name="Nellist C.F."/>
            <person name="Bates H."/>
            <person name="Vickerstaff R.J."/>
            <person name="Harrison R.J."/>
        </authorList>
    </citation>
    <scope>NUCLEOTIDE SEQUENCE</scope>
    <source>
        <strain evidence="6">15-7</strain>
        <strain evidence="7">4032</strain>
        <strain evidence="8">4040</strain>
        <strain evidence="9">P415</strain>
    </source>
</reference>
<keyword evidence="4" id="KW-0547">Nucleotide-binding</keyword>
<protein>
    <submittedName>
        <fullName evidence="6">Uncharacterized protein</fullName>
    </submittedName>
</protein>
<dbReference type="SUPFAM" id="SSF56059">
    <property type="entry name" value="Glutathione synthetase ATP-binding domain-like"/>
    <property type="match status" value="1"/>
</dbReference>
<dbReference type="Gene3D" id="3.30.470.20">
    <property type="entry name" value="ATP-grasp fold, B domain"/>
    <property type="match status" value="1"/>
</dbReference>
<dbReference type="PANTHER" id="PTHR45870:SF2">
    <property type="entry name" value="TUBULIN MONOGLYCYLASE TTLL3"/>
    <property type="match status" value="1"/>
</dbReference>
<proteinExistence type="predicted"/>
<dbReference type="EMBL" id="RCMI01000363">
    <property type="protein sequence ID" value="KAG2914969.1"/>
    <property type="molecule type" value="Genomic_DNA"/>
</dbReference>
<name>A0A8T0ZHR4_9STRA</name>
<evidence type="ECO:0000313" key="6">
    <source>
        <dbReference type="EMBL" id="KAG2861880.1"/>
    </source>
</evidence>
<organism evidence="6 10">
    <name type="scientific">Phytophthora cactorum</name>
    <dbReference type="NCBI Taxonomy" id="29920"/>
    <lineage>
        <taxon>Eukaryota</taxon>
        <taxon>Sar</taxon>
        <taxon>Stramenopiles</taxon>
        <taxon>Oomycota</taxon>
        <taxon>Peronosporomycetes</taxon>
        <taxon>Peronosporales</taxon>
        <taxon>Peronosporaceae</taxon>
        <taxon>Phytophthora</taxon>
    </lineage>
</organism>
<comment type="caution">
    <text evidence="6">The sequence shown here is derived from an EMBL/GenBank/DDBJ whole genome shotgun (WGS) entry which is preliminary data.</text>
</comment>
<evidence type="ECO:0000256" key="3">
    <source>
        <dbReference type="ARBA" id="ARBA00022598"/>
    </source>
</evidence>
<dbReference type="GO" id="GO:0070736">
    <property type="term" value="F:protein-glycine ligase activity, initiating"/>
    <property type="evidence" value="ECO:0007669"/>
    <property type="project" value="TreeGrafter"/>
</dbReference>
<evidence type="ECO:0000313" key="10">
    <source>
        <dbReference type="Proteomes" id="UP000735874"/>
    </source>
</evidence>
<evidence type="ECO:0000313" key="9">
    <source>
        <dbReference type="EMBL" id="KAG2978770.1"/>
    </source>
</evidence>
<gene>
    <name evidence="6" type="ORF">PC113_g6796</name>
    <name evidence="7" type="ORF">PC115_g11517</name>
    <name evidence="8" type="ORF">PC117_g12832</name>
    <name evidence="9" type="ORF">PC118_g12096</name>
</gene>
<dbReference type="AlphaFoldDB" id="A0A8T0ZHR4"/>
<keyword evidence="5" id="KW-0067">ATP-binding</keyword>
<dbReference type="EMBL" id="RCML01000380">
    <property type="protein sequence ID" value="KAG2978770.1"/>
    <property type="molecule type" value="Genomic_DNA"/>
</dbReference>
<sequence length="157" mass="17538">MDTSLIFASGCSLPSSSQSRRPSAITQCSSICIRGSERLGSKRFRDTLKHEHGRDVWYETILPQMQSIARLTLDTALPKLKAVGRGFEWLGFDFLVDENHHVWLLEVNVSPDVSHSTRVTAELVPKATADVLNVILDTETSRSPDNGWLPFSLQSQQ</sequence>
<comment type="subcellular location">
    <subcellularLocation>
        <location evidence="1">Cytoplasm</location>
    </subcellularLocation>
</comment>
<dbReference type="Pfam" id="PF03133">
    <property type="entry name" value="TTL"/>
    <property type="match status" value="1"/>
</dbReference>
<dbReference type="PROSITE" id="PS51221">
    <property type="entry name" value="TTL"/>
    <property type="match status" value="1"/>
</dbReference>
<dbReference type="VEuPathDB" id="FungiDB:PC110_g1669"/>
<dbReference type="InterPro" id="IPR004344">
    <property type="entry name" value="TTL/TTLL_fam"/>
</dbReference>
<dbReference type="EMBL" id="RCMG01000142">
    <property type="protein sequence ID" value="KAG2861880.1"/>
    <property type="molecule type" value="Genomic_DNA"/>
</dbReference>
<dbReference type="GO" id="GO:0005737">
    <property type="term" value="C:cytoplasm"/>
    <property type="evidence" value="ECO:0007669"/>
    <property type="project" value="UniProtKB-SubCell"/>
</dbReference>
<evidence type="ECO:0000313" key="8">
    <source>
        <dbReference type="EMBL" id="KAG2933550.1"/>
    </source>
</evidence>
<evidence type="ECO:0000256" key="5">
    <source>
        <dbReference type="ARBA" id="ARBA00022840"/>
    </source>
</evidence>
<evidence type="ECO:0000256" key="4">
    <source>
        <dbReference type="ARBA" id="ARBA00022741"/>
    </source>
</evidence>
<dbReference type="Proteomes" id="UP000736787">
    <property type="component" value="Unassembled WGS sequence"/>
</dbReference>
<keyword evidence="3" id="KW-0436">Ligase</keyword>
<dbReference type="InterPro" id="IPR051437">
    <property type="entry name" value="TTLL_monoglycylase"/>
</dbReference>
<evidence type="ECO:0000256" key="2">
    <source>
        <dbReference type="ARBA" id="ARBA00022490"/>
    </source>
</evidence>
<evidence type="ECO:0000313" key="7">
    <source>
        <dbReference type="EMBL" id="KAG2914969.1"/>
    </source>
</evidence>
<accession>A0A8T0ZHR4</accession>
<dbReference type="Proteomes" id="UP000735874">
    <property type="component" value="Unassembled WGS sequence"/>
</dbReference>
<evidence type="ECO:0000256" key="1">
    <source>
        <dbReference type="ARBA" id="ARBA00004496"/>
    </source>
</evidence>